<dbReference type="AlphaFoldDB" id="A0A158KMB6"/>
<reference evidence="2" key="1">
    <citation type="submission" date="2016-01" db="EMBL/GenBank/DDBJ databases">
        <authorList>
            <person name="Peeters C."/>
        </authorList>
    </citation>
    <scope>NUCLEOTIDE SEQUENCE [LARGE SCALE GENOMIC DNA]</scope>
    <source>
        <strain evidence="2">LMG 29317</strain>
    </source>
</reference>
<evidence type="ECO:0000256" key="1">
    <source>
        <dbReference type="SAM" id="MobiDB-lite"/>
    </source>
</evidence>
<proteinExistence type="predicted"/>
<sequence length="238" mass="26606">MASKRCKIEQGLGQNAVLRRGWPVLGRTKLFAVLPYLFGSSRASRNAKARGAHLPHTSGVELTPPPREPTGTRHRLPRGWVSNASRDKRRRTPRRTKSFTVEFGLRQRWALLHVLRSTLSVHADQDCDRSQQRIRGAAYDMCIMDLIHVDTPVSGKGYSLATNQPSRKTRRLPSAQLIQKSSSRYASSPCGWAIFSAIRGYIGVLRSDSTFPVNMKIGFSNRAHVAVHPLSGLPSTYY</sequence>
<organism evidence="2 3">
    <name type="scientific">Caballeronia arvi</name>
    <dbReference type="NCBI Taxonomy" id="1777135"/>
    <lineage>
        <taxon>Bacteria</taxon>
        <taxon>Pseudomonadati</taxon>
        <taxon>Pseudomonadota</taxon>
        <taxon>Betaproteobacteria</taxon>
        <taxon>Burkholderiales</taxon>
        <taxon>Burkholderiaceae</taxon>
        <taxon>Caballeronia</taxon>
    </lineage>
</organism>
<name>A0A158KMB6_9BURK</name>
<comment type="caution">
    <text evidence="2">The sequence shown here is derived from an EMBL/GenBank/DDBJ whole genome shotgun (WGS) entry which is preliminary data.</text>
</comment>
<keyword evidence="3" id="KW-1185">Reference proteome</keyword>
<gene>
    <name evidence="2" type="ORF">AWB74_06213</name>
</gene>
<protein>
    <submittedName>
        <fullName evidence="2">Uncharacterized protein</fullName>
    </submittedName>
</protein>
<evidence type="ECO:0000313" key="3">
    <source>
        <dbReference type="Proteomes" id="UP000055019"/>
    </source>
</evidence>
<evidence type="ECO:0000313" key="2">
    <source>
        <dbReference type="EMBL" id="SAL82277.1"/>
    </source>
</evidence>
<accession>A0A158KMB6</accession>
<dbReference type="Proteomes" id="UP000055019">
    <property type="component" value="Unassembled WGS sequence"/>
</dbReference>
<dbReference type="EMBL" id="FCOM02000041">
    <property type="protein sequence ID" value="SAL82277.1"/>
    <property type="molecule type" value="Genomic_DNA"/>
</dbReference>
<feature type="region of interest" description="Disordered" evidence="1">
    <location>
        <begin position="48"/>
        <end position="95"/>
    </location>
</feature>